<name>A0A1F4XAC1_UNCKA</name>
<organism evidence="2 3">
    <name type="scientific">candidate division WWE3 bacterium RIFOXYD1_FULL_39_9</name>
    <dbReference type="NCBI Taxonomy" id="1802649"/>
    <lineage>
        <taxon>Bacteria</taxon>
        <taxon>Katanobacteria</taxon>
    </lineage>
</organism>
<evidence type="ECO:0000256" key="1">
    <source>
        <dbReference type="SAM" id="Phobius"/>
    </source>
</evidence>
<keyword evidence="1" id="KW-0812">Transmembrane</keyword>
<sequence length="68" mass="7491">MNYLLGILENQSVMFALFVAAVDLGLLLRAFAVLKGQLTPGRLIVAFMVTALPFNIVASVVFYLIQKF</sequence>
<protein>
    <recommendedName>
        <fullName evidence="4">DUF5658 domain-containing protein</fullName>
    </recommendedName>
</protein>
<proteinExistence type="predicted"/>
<gene>
    <name evidence="2" type="ORF">A2619_02985</name>
</gene>
<keyword evidence="1" id="KW-1133">Transmembrane helix</keyword>
<comment type="caution">
    <text evidence="2">The sequence shown here is derived from an EMBL/GenBank/DDBJ whole genome shotgun (WGS) entry which is preliminary data.</text>
</comment>
<evidence type="ECO:0000313" key="3">
    <source>
        <dbReference type="Proteomes" id="UP000176815"/>
    </source>
</evidence>
<dbReference type="Proteomes" id="UP000176815">
    <property type="component" value="Unassembled WGS sequence"/>
</dbReference>
<keyword evidence="1" id="KW-0472">Membrane</keyword>
<feature type="transmembrane region" description="Helical" evidence="1">
    <location>
        <begin position="43"/>
        <end position="65"/>
    </location>
</feature>
<feature type="transmembrane region" description="Helical" evidence="1">
    <location>
        <begin position="12"/>
        <end position="31"/>
    </location>
</feature>
<dbReference type="AlphaFoldDB" id="A0A1F4XAC1"/>
<accession>A0A1F4XAC1</accession>
<dbReference type="EMBL" id="MEWG01000008">
    <property type="protein sequence ID" value="OGC78023.1"/>
    <property type="molecule type" value="Genomic_DNA"/>
</dbReference>
<evidence type="ECO:0000313" key="2">
    <source>
        <dbReference type="EMBL" id="OGC78023.1"/>
    </source>
</evidence>
<evidence type="ECO:0008006" key="4">
    <source>
        <dbReference type="Google" id="ProtNLM"/>
    </source>
</evidence>
<reference evidence="2 3" key="1">
    <citation type="journal article" date="2016" name="Nat. Commun.">
        <title>Thousands of microbial genomes shed light on interconnected biogeochemical processes in an aquifer system.</title>
        <authorList>
            <person name="Anantharaman K."/>
            <person name="Brown C.T."/>
            <person name="Hug L.A."/>
            <person name="Sharon I."/>
            <person name="Castelle C.J."/>
            <person name="Probst A.J."/>
            <person name="Thomas B.C."/>
            <person name="Singh A."/>
            <person name="Wilkins M.J."/>
            <person name="Karaoz U."/>
            <person name="Brodie E.L."/>
            <person name="Williams K.H."/>
            <person name="Hubbard S.S."/>
            <person name="Banfield J.F."/>
        </authorList>
    </citation>
    <scope>NUCLEOTIDE SEQUENCE [LARGE SCALE GENOMIC DNA]</scope>
</reference>